<dbReference type="STRING" id="1227077.SAMN04515668_2977"/>
<dbReference type="PRINTS" id="PR00413">
    <property type="entry name" value="HADHALOGNASE"/>
</dbReference>
<dbReference type="SFLD" id="SFLDS00003">
    <property type="entry name" value="Haloacid_Dehalogenase"/>
    <property type="match status" value="1"/>
</dbReference>
<dbReference type="EMBL" id="FOXS01000004">
    <property type="protein sequence ID" value="SFQ56772.1"/>
    <property type="molecule type" value="Genomic_DNA"/>
</dbReference>
<protein>
    <submittedName>
        <fullName evidence="1">Putative hydrolase of the HAD superfamily</fullName>
    </submittedName>
</protein>
<dbReference type="GO" id="GO:0008253">
    <property type="term" value="F:5'-nucleotidase activity"/>
    <property type="evidence" value="ECO:0007669"/>
    <property type="project" value="InterPro"/>
</dbReference>
<dbReference type="NCBIfam" id="TIGR01549">
    <property type="entry name" value="HAD-SF-IA-v1"/>
    <property type="match status" value="1"/>
</dbReference>
<organism evidence="1 2">
    <name type="scientific">Hymenobacter arizonensis</name>
    <name type="common">Siccationidurans arizonensis</name>
    <dbReference type="NCBI Taxonomy" id="1227077"/>
    <lineage>
        <taxon>Bacteria</taxon>
        <taxon>Pseudomonadati</taxon>
        <taxon>Bacteroidota</taxon>
        <taxon>Cytophagia</taxon>
        <taxon>Cytophagales</taxon>
        <taxon>Hymenobacteraceae</taxon>
        <taxon>Hymenobacter</taxon>
    </lineage>
</organism>
<dbReference type="InterPro" id="IPR041492">
    <property type="entry name" value="HAD_2"/>
</dbReference>
<sequence length="242" mass="28608">MTFYYENLIIVEMKYRHLFFDLDHTLWDFEKNANETLHTLFERHDFARYRTFKVDEFVRVYSDINHALWRLYQSNKISQKQLREVRFLRTLTKLGVPETEIPTTISDEFTDILPQKSAVFPFTHEVLDYLKPNYRLHLITNGFNDIQALKLASSNLSHYFEEIITSEHSGHLKPDPRMFAHALQRTGATKTESLMIGDNLECDVLGAYNAGIDQVYFNPDKRRHFNQITHEISCLSELKDIL</sequence>
<dbReference type="NCBIfam" id="TIGR02254">
    <property type="entry name" value="YjjG_YfnB"/>
    <property type="match status" value="1"/>
</dbReference>
<dbReference type="InterPro" id="IPR006439">
    <property type="entry name" value="HAD-SF_hydro_IA"/>
</dbReference>
<dbReference type="AlphaFoldDB" id="A0A1I5ZJX7"/>
<dbReference type="Proteomes" id="UP000199029">
    <property type="component" value="Unassembled WGS sequence"/>
</dbReference>
<evidence type="ECO:0000313" key="1">
    <source>
        <dbReference type="EMBL" id="SFQ56772.1"/>
    </source>
</evidence>
<dbReference type="PANTHER" id="PTHR47478:SF1">
    <property type="entry name" value="PYRIMIDINE 5'-NUCLEOTIDASE YJJG"/>
    <property type="match status" value="1"/>
</dbReference>
<keyword evidence="1" id="KW-0378">Hydrolase</keyword>
<keyword evidence="2" id="KW-1185">Reference proteome</keyword>
<dbReference type="InterPro" id="IPR023214">
    <property type="entry name" value="HAD_sf"/>
</dbReference>
<accession>A0A1I5ZJX7</accession>
<reference evidence="2" key="1">
    <citation type="submission" date="2016-10" db="EMBL/GenBank/DDBJ databases">
        <authorList>
            <person name="Varghese N."/>
            <person name="Submissions S."/>
        </authorList>
    </citation>
    <scope>NUCLEOTIDE SEQUENCE [LARGE SCALE GENOMIC DNA]</scope>
    <source>
        <strain evidence="2">OR362-8,ATCC BAA-1266,JCM 13504</strain>
    </source>
</reference>
<dbReference type="Gene3D" id="1.10.150.240">
    <property type="entry name" value="Putative phosphatase, domain 2"/>
    <property type="match status" value="1"/>
</dbReference>
<dbReference type="PANTHER" id="PTHR47478">
    <property type="match status" value="1"/>
</dbReference>
<gene>
    <name evidence="1" type="ORF">SAMN04515668_2977</name>
</gene>
<dbReference type="InterPro" id="IPR036412">
    <property type="entry name" value="HAD-like_sf"/>
</dbReference>
<dbReference type="InterPro" id="IPR052550">
    <property type="entry name" value="Pyrimidine_5'-ntase_YjjG"/>
</dbReference>
<evidence type="ECO:0000313" key="2">
    <source>
        <dbReference type="Proteomes" id="UP000199029"/>
    </source>
</evidence>
<dbReference type="InterPro" id="IPR023198">
    <property type="entry name" value="PGP-like_dom2"/>
</dbReference>
<dbReference type="Pfam" id="PF13419">
    <property type="entry name" value="HAD_2"/>
    <property type="match status" value="1"/>
</dbReference>
<dbReference type="Gene3D" id="3.40.50.1000">
    <property type="entry name" value="HAD superfamily/HAD-like"/>
    <property type="match status" value="1"/>
</dbReference>
<dbReference type="InterPro" id="IPR011951">
    <property type="entry name" value="HAD-SF_hydro_IA_YjjG/PynA"/>
</dbReference>
<dbReference type="SFLD" id="SFLDG01135">
    <property type="entry name" value="C1.5.6:_HAD__Beta-PGM__Phospha"/>
    <property type="match status" value="1"/>
</dbReference>
<dbReference type="SUPFAM" id="SSF56784">
    <property type="entry name" value="HAD-like"/>
    <property type="match status" value="1"/>
</dbReference>
<dbReference type="SFLD" id="SFLDG01129">
    <property type="entry name" value="C1.5:_HAD__Beta-PGM__Phosphata"/>
    <property type="match status" value="1"/>
</dbReference>
<proteinExistence type="predicted"/>
<name>A0A1I5ZJX7_HYMAR</name>